<keyword evidence="1" id="KW-0812">Transmembrane</keyword>
<evidence type="ECO:0000256" key="1">
    <source>
        <dbReference type="SAM" id="Phobius"/>
    </source>
</evidence>
<feature type="signal peptide" evidence="2">
    <location>
        <begin position="1"/>
        <end position="30"/>
    </location>
</feature>
<protein>
    <recommendedName>
        <fullName evidence="5">Gram-positive cocci surface proteins LPxTG domain-containing protein</fullName>
    </recommendedName>
</protein>
<feature type="chain" id="PRO_5046747869" description="Gram-positive cocci surface proteins LPxTG domain-containing protein" evidence="2">
    <location>
        <begin position="31"/>
        <end position="185"/>
    </location>
</feature>
<sequence length="185" mass="18782">MSRARRFSSAALVAALVAACLLAGASGADALPRSVPLSVEFANLLPGGSASHSWQVDIPYDARLQKAAVHRQGPGVADWTATLCPSRGGACLDLLGAVDGKPVAAGSYVLAVGVTVTSFAPGDAQQMDGRLTFVQRDPGSLAMTGAGSVVPLLSAALAAVLVGLLLFVIARRRHSDEQVTPGAPR</sequence>
<reference evidence="3 4" key="1">
    <citation type="submission" date="2023-06" db="EMBL/GenBank/DDBJ databases">
        <title>Cellulomonas sp. MW4 Whole genome sequence.</title>
        <authorList>
            <person name="Park S."/>
        </authorList>
    </citation>
    <scope>NUCLEOTIDE SEQUENCE [LARGE SCALE GENOMIC DNA]</scope>
    <source>
        <strain evidence="3 4">MW4</strain>
    </source>
</reference>
<organism evidence="3 4">
    <name type="scientific">Cellulomonas alba</name>
    <dbReference type="NCBI Taxonomy" id="3053467"/>
    <lineage>
        <taxon>Bacteria</taxon>
        <taxon>Bacillati</taxon>
        <taxon>Actinomycetota</taxon>
        <taxon>Actinomycetes</taxon>
        <taxon>Micrococcales</taxon>
        <taxon>Cellulomonadaceae</taxon>
        <taxon>Cellulomonas</taxon>
    </lineage>
</organism>
<name>A0ABT7SH03_9CELL</name>
<proteinExistence type="predicted"/>
<keyword evidence="2" id="KW-0732">Signal</keyword>
<keyword evidence="4" id="KW-1185">Reference proteome</keyword>
<evidence type="ECO:0008006" key="5">
    <source>
        <dbReference type="Google" id="ProtNLM"/>
    </source>
</evidence>
<evidence type="ECO:0000256" key="2">
    <source>
        <dbReference type="SAM" id="SignalP"/>
    </source>
</evidence>
<dbReference type="EMBL" id="JAUCGQ010000001">
    <property type="protein sequence ID" value="MDM7855421.1"/>
    <property type="molecule type" value="Genomic_DNA"/>
</dbReference>
<keyword evidence="1" id="KW-0472">Membrane</keyword>
<dbReference type="Proteomes" id="UP001529338">
    <property type="component" value="Unassembled WGS sequence"/>
</dbReference>
<evidence type="ECO:0000313" key="3">
    <source>
        <dbReference type="EMBL" id="MDM7855421.1"/>
    </source>
</evidence>
<dbReference type="RefSeq" id="WP_289455239.1">
    <property type="nucleotide sequence ID" value="NZ_JAUCGQ010000001.1"/>
</dbReference>
<feature type="transmembrane region" description="Helical" evidence="1">
    <location>
        <begin position="149"/>
        <end position="170"/>
    </location>
</feature>
<evidence type="ECO:0000313" key="4">
    <source>
        <dbReference type="Proteomes" id="UP001529338"/>
    </source>
</evidence>
<keyword evidence="1" id="KW-1133">Transmembrane helix</keyword>
<gene>
    <name evidence="3" type="ORF">QRT04_10815</name>
</gene>
<comment type="caution">
    <text evidence="3">The sequence shown here is derived from an EMBL/GenBank/DDBJ whole genome shotgun (WGS) entry which is preliminary data.</text>
</comment>
<dbReference type="PROSITE" id="PS51257">
    <property type="entry name" value="PROKAR_LIPOPROTEIN"/>
    <property type="match status" value="1"/>
</dbReference>
<accession>A0ABT7SH03</accession>